<reference evidence="2 3" key="1">
    <citation type="journal article" date="2016" name="Mol. Biol. Evol.">
        <title>Comparative Genomics of Early-Diverging Mushroom-Forming Fungi Provides Insights into the Origins of Lignocellulose Decay Capabilities.</title>
        <authorList>
            <person name="Nagy L.G."/>
            <person name="Riley R."/>
            <person name="Tritt A."/>
            <person name="Adam C."/>
            <person name="Daum C."/>
            <person name="Floudas D."/>
            <person name="Sun H."/>
            <person name="Yadav J.S."/>
            <person name="Pangilinan J."/>
            <person name="Larsson K.H."/>
            <person name="Matsuura K."/>
            <person name="Barry K."/>
            <person name="Labutti K."/>
            <person name="Kuo R."/>
            <person name="Ohm R.A."/>
            <person name="Bhattacharya S.S."/>
            <person name="Shirouzu T."/>
            <person name="Yoshinaga Y."/>
            <person name="Martin F.M."/>
            <person name="Grigoriev I.V."/>
            <person name="Hibbett D.S."/>
        </authorList>
    </citation>
    <scope>NUCLEOTIDE SEQUENCE [LARGE SCALE GENOMIC DNA]</scope>
    <source>
        <strain evidence="2 3">CBS 109695</strain>
    </source>
</reference>
<name>A0A166NID2_9AGAM</name>
<protein>
    <submittedName>
        <fullName evidence="2">Uncharacterized protein</fullName>
    </submittedName>
</protein>
<gene>
    <name evidence="2" type="ORF">FIBSPDRAFT_1041817</name>
</gene>
<sequence>MDPRGEHSSPSKREFQQVDHLFESLLPFRILAHATLAIVYVPTVVAYITIEHTPRTLISLLTFAILGILGLMCVPILLACTPFTDKQLDIRDYLAFRRNINTVLTVLFTVVDVLLVLVLPLCLWDISIQGFKFATDFDNWDKGIDSVDTEFGILTLIPVILSLLYLTILSSVALHHKKSGFQSLLYTPAAVAGESHREGMEKHCSHFLFHHSYFRKHDVEPVVLVIFRGPMAVLACVGLTVFSIYTIFNQLQLYTRGSRSISETSIGAFVASDDGNVDFADGDPTLSVTVSTVDGLPIPTDFSVQQISGGAAGAQLQMKTNSTSSVPNQVWYCPPGTDGCSYFPFYHGHESTAGTGFSVSWPGTTDMALWPTVAQGVAWIDSTQIYYTEPLVFRANMQYDVVLTIVSYQRSKINWLFLNSQIISAVAATGSSASFTFTPFQTVVVQQDLNSQSIFVLMVNILSNVGGIFASIDGVYAFIFGRTVLGIIIGMPNPSSIVSMKLYGHALSREVCDSDVEIVLTRSDDAPHTPPNDGEYATW</sequence>
<keyword evidence="1" id="KW-0812">Transmembrane</keyword>
<feature type="transmembrane region" description="Helical" evidence="1">
    <location>
        <begin position="56"/>
        <end position="81"/>
    </location>
</feature>
<keyword evidence="1" id="KW-1133">Transmembrane helix</keyword>
<keyword evidence="3" id="KW-1185">Reference proteome</keyword>
<feature type="transmembrane region" description="Helical" evidence="1">
    <location>
        <begin position="222"/>
        <end position="248"/>
    </location>
</feature>
<feature type="transmembrane region" description="Helical" evidence="1">
    <location>
        <begin position="151"/>
        <end position="174"/>
    </location>
</feature>
<feature type="transmembrane region" description="Helical" evidence="1">
    <location>
        <begin position="102"/>
        <end position="131"/>
    </location>
</feature>
<evidence type="ECO:0000313" key="3">
    <source>
        <dbReference type="Proteomes" id="UP000076532"/>
    </source>
</evidence>
<dbReference type="EMBL" id="KV417523">
    <property type="protein sequence ID" value="KZP25036.1"/>
    <property type="molecule type" value="Genomic_DNA"/>
</dbReference>
<evidence type="ECO:0000256" key="1">
    <source>
        <dbReference type="SAM" id="Phobius"/>
    </source>
</evidence>
<dbReference type="Proteomes" id="UP000076532">
    <property type="component" value="Unassembled WGS sequence"/>
</dbReference>
<feature type="transmembrane region" description="Helical" evidence="1">
    <location>
        <begin position="30"/>
        <end position="50"/>
    </location>
</feature>
<keyword evidence="1" id="KW-0472">Membrane</keyword>
<proteinExistence type="predicted"/>
<dbReference type="AlphaFoldDB" id="A0A166NID2"/>
<accession>A0A166NID2</accession>
<evidence type="ECO:0000313" key="2">
    <source>
        <dbReference type="EMBL" id="KZP25036.1"/>
    </source>
</evidence>
<organism evidence="2 3">
    <name type="scientific">Athelia psychrophila</name>
    <dbReference type="NCBI Taxonomy" id="1759441"/>
    <lineage>
        <taxon>Eukaryota</taxon>
        <taxon>Fungi</taxon>
        <taxon>Dikarya</taxon>
        <taxon>Basidiomycota</taxon>
        <taxon>Agaricomycotina</taxon>
        <taxon>Agaricomycetes</taxon>
        <taxon>Agaricomycetidae</taxon>
        <taxon>Atheliales</taxon>
        <taxon>Atheliaceae</taxon>
        <taxon>Athelia</taxon>
    </lineage>
</organism>